<evidence type="ECO:0000313" key="3">
    <source>
        <dbReference type="EMBL" id="MBO0330086.1"/>
    </source>
</evidence>
<dbReference type="PANTHER" id="PTHR21621">
    <property type="entry name" value="RIBOSOMAL PROTEIN S6 MODIFICATION PROTEIN"/>
    <property type="match status" value="1"/>
</dbReference>
<dbReference type="SUPFAM" id="SSF56059">
    <property type="entry name" value="Glutathione synthetase ATP-binding domain-like"/>
    <property type="match status" value="1"/>
</dbReference>
<sequence>MILIVTHKRDYTADFVINKLNKKGICYKRLNCEDLDRSSYSFEINSDFEFSFKDETNFSSGWFRRTKLPVIENISEAEKLYLLSEYDSLTKNILSSIDCNWLSKPKNIYNAENKTLQLKKAKELGFLIPPTLITNDKSSIKKFYLMHGQNIIVKPIGYSLINYSDSPGYIFTNEVNSQIIKTIDQYYINPCIFQKNIQKDYEIRVTVVGSELFAAKCDSQKNDETKTDWRRGKLLFKEVEIPSQISNLCVSLVKKLELGFGAIDLIKTENDEYYFLEINPNGQWAWIEMQTKQPISEALIKQLCK</sequence>
<dbReference type="PROSITE" id="PS50975">
    <property type="entry name" value="ATP_GRASP"/>
    <property type="match status" value="1"/>
</dbReference>
<keyword evidence="1" id="KW-0067">ATP-binding</keyword>
<dbReference type="Pfam" id="PF08443">
    <property type="entry name" value="RimK"/>
    <property type="match status" value="1"/>
</dbReference>
<comment type="caution">
    <text evidence="3">The sequence shown here is derived from an EMBL/GenBank/DDBJ whole genome shotgun (WGS) entry which is preliminary data.</text>
</comment>
<proteinExistence type="predicted"/>
<dbReference type="InterPro" id="IPR013651">
    <property type="entry name" value="ATP-grasp_RimK-type"/>
</dbReference>
<reference evidence="3 4" key="1">
    <citation type="submission" date="2021-03" db="EMBL/GenBank/DDBJ databases">
        <title>Muricauda sp. CAU 1631 isolated from Incheon.</title>
        <authorList>
            <person name="Kim W."/>
        </authorList>
    </citation>
    <scope>NUCLEOTIDE SEQUENCE [LARGE SCALE GENOMIC DNA]</scope>
    <source>
        <strain evidence="3 4">CAU 1631</strain>
    </source>
</reference>
<dbReference type="PANTHER" id="PTHR21621:SF0">
    <property type="entry name" value="BETA-CITRYLGLUTAMATE SYNTHASE B-RELATED"/>
    <property type="match status" value="1"/>
</dbReference>
<gene>
    <name evidence="3" type="ORF">J0X13_05960</name>
</gene>
<evidence type="ECO:0000259" key="2">
    <source>
        <dbReference type="PROSITE" id="PS50975"/>
    </source>
</evidence>
<dbReference type="Gene3D" id="3.30.470.20">
    <property type="entry name" value="ATP-grasp fold, B domain"/>
    <property type="match status" value="1"/>
</dbReference>
<keyword evidence="1" id="KW-0547">Nucleotide-binding</keyword>
<dbReference type="InterPro" id="IPR011761">
    <property type="entry name" value="ATP-grasp"/>
</dbReference>
<evidence type="ECO:0000256" key="1">
    <source>
        <dbReference type="PROSITE-ProRule" id="PRU00409"/>
    </source>
</evidence>
<protein>
    <recommendedName>
        <fullName evidence="2">ATP-grasp domain-containing protein</fullName>
    </recommendedName>
</protein>
<dbReference type="EMBL" id="JAFLND010000001">
    <property type="protein sequence ID" value="MBO0330086.1"/>
    <property type="molecule type" value="Genomic_DNA"/>
</dbReference>
<feature type="domain" description="ATP-grasp" evidence="2">
    <location>
        <begin position="118"/>
        <end position="304"/>
    </location>
</feature>
<evidence type="ECO:0000313" key="4">
    <source>
        <dbReference type="Proteomes" id="UP000664163"/>
    </source>
</evidence>
<keyword evidence="4" id="KW-1185">Reference proteome</keyword>
<dbReference type="RefSeq" id="WP_207070509.1">
    <property type="nucleotide sequence ID" value="NZ_JAFLND010000001.1"/>
</dbReference>
<accession>A0ABS3EVW9</accession>
<name>A0ABS3EVW9_9FLAO</name>
<organism evidence="3 4">
    <name type="scientific">[Muricauda] lutisoli</name>
    <dbReference type="NCBI Taxonomy" id="2816035"/>
    <lineage>
        <taxon>Bacteria</taxon>
        <taxon>Pseudomonadati</taxon>
        <taxon>Bacteroidota</taxon>
        <taxon>Flavobacteriia</taxon>
        <taxon>Flavobacteriales</taxon>
        <taxon>Flavobacteriaceae</taxon>
        <taxon>Allomuricauda</taxon>
    </lineage>
</organism>
<dbReference type="Proteomes" id="UP000664163">
    <property type="component" value="Unassembled WGS sequence"/>
</dbReference>